<sequence length="231" mass="24373">MSIDAILFDKDGTLFEFSATWDTWSAGIIHTLADGAEDLAHRLAAAIDFDLVNQQFHPNSIAIAGTTSEIVTALLPHLPGRQPDELEAFLSDEAASAPLVEAAPLQGLLTGLRENGLKLGVMTNDSEASALSQLDRAGVRDHFTFVAGCDSGFGAKPDPDPLLAFCNAAQVEPARTVMVGDSLHDLHAGRAAGMQSIGVLTGTATRADLSPHADVVLNHIGEIPAWMTENR</sequence>
<keyword evidence="6" id="KW-1185">Reference proteome</keyword>
<dbReference type="Proteomes" id="UP000444174">
    <property type="component" value="Unassembled WGS sequence"/>
</dbReference>
<name>A0A843YCY4_9RHOB</name>
<gene>
    <name evidence="5" type="ORF">GFB49_10400</name>
</gene>
<evidence type="ECO:0000256" key="2">
    <source>
        <dbReference type="ARBA" id="ARBA00004818"/>
    </source>
</evidence>
<proteinExistence type="inferred from homology"/>
<evidence type="ECO:0000313" key="6">
    <source>
        <dbReference type="Proteomes" id="UP000444174"/>
    </source>
</evidence>
<dbReference type="EC" id="3.1.3.18" evidence="4"/>
<dbReference type="PRINTS" id="PR00413">
    <property type="entry name" value="HADHALOGNASE"/>
</dbReference>
<dbReference type="EMBL" id="WIBF01000005">
    <property type="protein sequence ID" value="MQQ08866.1"/>
    <property type="molecule type" value="Genomic_DNA"/>
</dbReference>
<dbReference type="NCBIfam" id="TIGR01549">
    <property type="entry name" value="HAD-SF-IA-v1"/>
    <property type="match status" value="1"/>
</dbReference>
<comment type="catalytic activity">
    <reaction evidence="1">
        <text>2-phosphoglycolate + H2O = glycolate + phosphate</text>
        <dbReference type="Rhea" id="RHEA:14369"/>
        <dbReference type="ChEBI" id="CHEBI:15377"/>
        <dbReference type="ChEBI" id="CHEBI:29805"/>
        <dbReference type="ChEBI" id="CHEBI:43474"/>
        <dbReference type="ChEBI" id="CHEBI:58033"/>
        <dbReference type="EC" id="3.1.3.18"/>
    </reaction>
</comment>
<dbReference type="PANTHER" id="PTHR43434">
    <property type="entry name" value="PHOSPHOGLYCOLATE PHOSPHATASE"/>
    <property type="match status" value="1"/>
</dbReference>
<comment type="pathway">
    <text evidence="2">Organic acid metabolism; glycolate biosynthesis; glycolate from 2-phosphoglycolate: step 1/1.</text>
</comment>
<dbReference type="SFLD" id="SFLDG01129">
    <property type="entry name" value="C1.5:_HAD__Beta-PGM__Phosphata"/>
    <property type="match status" value="1"/>
</dbReference>
<dbReference type="PANTHER" id="PTHR43434:SF1">
    <property type="entry name" value="PHOSPHOGLYCOLATE PHOSPHATASE"/>
    <property type="match status" value="1"/>
</dbReference>
<dbReference type="NCBIfam" id="TIGR01509">
    <property type="entry name" value="HAD-SF-IA-v3"/>
    <property type="match status" value="1"/>
</dbReference>
<keyword evidence="5" id="KW-0378">Hydrolase</keyword>
<dbReference type="GO" id="GO:0006281">
    <property type="term" value="P:DNA repair"/>
    <property type="evidence" value="ECO:0007669"/>
    <property type="project" value="TreeGrafter"/>
</dbReference>
<dbReference type="AlphaFoldDB" id="A0A843YCY4"/>
<dbReference type="InterPro" id="IPR006439">
    <property type="entry name" value="HAD-SF_hydro_IA"/>
</dbReference>
<dbReference type="Gene3D" id="1.10.150.240">
    <property type="entry name" value="Putative phosphatase, domain 2"/>
    <property type="match status" value="1"/>
</dbReference>
<protein>
    <recommendedName>
        <fullName evidence="4">phosphoglycolate phosphatase</fullName>
        <ecNumber evidence="4">3.1.3.18</ecNumber>
    </recommendedName>
</protein>
<dbReference type="Gene3D" id="3.40.50.1000">
    <property type="entry name" value="HAD superfamily/HAD-like"/>
    <property type="match status" value="1"/>
</dbReference>
<evidence type="ECO:0000256" key="4">
    <source>
        <dbReference type="ARBA" id="ARBA00013078"/>
    </source>
</evidence>
<dbReference type="InterPro" id="IPR023198">
    <property type="entry name" value="PGP-like_dom2"/>
</dbReference>
<reference evidence="5 6" key="1">
    <citation type="submission" date="2019-10" db="EMBL/GenBank/DDBJ databases">
        <title>Epibacterium sp. nov., isolated from seawater.</title>
        <authorList>
            <person name="Zhang X."/>
            <person name="Li N."/>
        </authorList>
    </citation>
    <scope>NUCLEOTIDE SEQUENCE [LARGE SCALE GENOMIC DNA]</scope>
    <source>
        <strain evidence="5 6">SM1979</strain>
    </source>
</reference>
<organism evidence="5 6">
    <name type="scientific">Tritonibacter litoralis</name>
    <dbReference type="NCBI Taxonomy" id="2662264"/>
    <lineage>
        <taxon>Bacteria</taxon>
        <taxon>Pseudomonadati</taxon>
        <taxon>Pseudomonadota</taxon>
        <taxon>Alphaproteobacteria</taxon>
        <taxon>Rhodobacterales</taxon>
        <taxon>Paracoccaceae</taxon>
        <taxon>Tritonibacter</taxon>
    </lineage>
</organism>
<evidence type="ECO:0000256" key="1">
    <source>
        <dbReference type="ARBA" id="ARBA00000830"/>
    </source>
</evidence>
<dbReference type="InterPro" id="IPR036412">
    <property type="entry name" value="HAD-like_sf"/>
</dbReference>
<comment type="similarity">
    <text evidence="3">Belongs to the HAD-like hydrolase superfamily. CbbY/CbbZ/Gph/YieH family.</text>
</comment>
<accession>A0A843YCY4</accession>
<dbReference type="GO" id="GO:0008967">
    <property type="term" value="F:phosphoglycolate phosphatase activity"/>
    <property type="evidence" value="ECO:0007669"/>
    <property type="project" value="UniProtKB-EC"/>
</dbReference>
<dbReference type="InterPro" id="IPR023214">
    <property type="entry name" value="HAD_sf"/>
</dbReference>
<dbReference type="RefSeq" id="WP_153215805.1">
    <property type="nucleotide sequence ID" value="NZ_WIBF01000005.1"/>
</dbReference>
<evidence type="ECO:0000313" key="5">
    <source>
        <dbReference type="EMBL" id="MQQ08866.1"/>
    </source>
</evidence>
<dbReference type="InterPro" id="IPR050155">
    <property type="entry name" value="HAD-like_hydrolase_sf"/>
</dbReference>
<dbReference type="SUPFAM" id="SSF56784">
    <property type="entry name" value="HAD-like"/>
    <property type="match status" value="1"/>
</dbReference>
<dbReference type="SFLD" id="SFLDS00003">
    <property type="entry name" value="Haloacid_Dehalogenase"/>
    <property type="match status" value="1"/>
</dbReference>
<evidence type="ECO:0000256" key="3">
    <source>
        <dbReference type="ARBA" id="ARBA00006171"/>
    </source>
</evidence>
<comment type="caution">
    <text evidence="5">The sequence shown here is derived from an EMBL/GenBank/DDBJ whole genome shotgun (WGS) entry which is preliminary data.</text>
</comment>
<dbReference type="Pfam" id="PF00702">
    <property type="entry name" value="Hydrolase"/>
    <property type="match status" value="1"/>
</dbReference>